<dbReference type="SUPFAM" id="SSF56112">
    <property type="entry name" value="Protein kinase-like (PK-like)"/>
    <property type="match status" value="1"/>
</dbReference>
<dbReference type="PANTHER" id="PTHR43289">
    <property type="entry name" value="MITOGEN-ACTIVATED PROTEIN KINASE KINASE KINASE 20-RELATED"/>
    <property type="match status" value="1"/>
</dbReference>
<dbReference type="PROSITE" id="PS00107">
    <property type="entry name" value="PROTEIN_KINASE_ATP"/>
    <property type="match status" value="1"/>
</dbReference>
<dbReference type="GO" id="GO:0005524">
    <property type="term" value="F:ATP binding"/>
    <property type="evidence" value="ECO:0007669"/>
    <property type="project" value="UniProtKB-UniRule"/>
</dbReference>
<evidence type="ECO:0000256" key="2">
    <source>
        <dbReference type="ARBA" id="ARBA00022741"/>
    </source>
</evidence>
<evidence type="ECO:0000313" key="9">
    <source>
        <dbReference type="Proteomes" id="UP000238823"/>
    </source>
</evidence>
<dbReference type="InterPro" id="IPR011009">
    <property type="entry name" value="Kinase-like_dom_sf"/>
</dbReference>
<evidence type="ECO:0000256" key="4">
    <source>
        <dbReference type="ARBA" id="ARBA00022840"/>
    </source>
</evidence>
<organism evidence="8 9">
    <name type="scientific">Enhygromyxa salina</name>
    <dbReference type="NCBI Taxonomy" id="215803"/>
    <lineage>
        <taxon>Bacteria</taxon>
        <taxon>Pseudomonadati</taxon>
        <taxon>Myxococcota</taxon>
        <taxon>Polyangia</taxon>
        <taxon>Nannocystales</taxon>
        <taxon>Nannocystaceae</taxon>
        <taxon>Enhygromyxa</taxon>
    </lineage>
</organism>
<dbReference type="SUPFAM" id="SSF48452">
    <property type="entry name" value="TPR-like"/>
    <property type="match status" value="2"/>
</dbReference>
<evidence type="ECO:0000256" key="3">
    <source>
        <dbReference type="ARBA" id="ARBA00022777"/>
    </source>
</evidence>
<dbReference type="Gene3D" id="1.10.510.10">
    <property type="entry name" value="Transferase(Phosphotransferase) domain 1"/>
    <property type="match status" value="1"/>
</dbReference>
<feature type="repeat" description="TPR" evidence="5">
    <location>
        <begin position="663"/>
        <end position="696"/>
    </location>
</feature>
<proteinExistence type="predicted"/>
<dbReference type="EMBL" id="PVNL01000077">
    <property type="protein sequence ID" value="PRQ06316.1"/>
    <property type="molecule type" value="Genomic_DNA"/>
</dbReference>
<keyword evidence="4 6" id="KW-0067">ATP-binding</keyword>
<reference evidence="8 9" key="1">
    <citation type="submission" date="2018-03" db="EMBL/GenBank/DDBJ databases">
        <title>Draft Genome Sequences of the Obligatory Marine Myxobacteria Enhygromyxa salina SWB007.</title>
        <authorList>
            <person name="Poehlein A."/>
            <person name="Moghaddam J.A."/>
            <person name="Harms H."/>
            <person name="Alanjari M."/>
            <person name="Koenig G.M."/>
            <person name="Daniel R."/>
            <person name="Schaeberle T.F."/>
        </authorList>
    </citation>
    <scope>NUCLEOTIDE SEQUENCE [LARGE SCALE GENOMIC DNA]</scope>
    <source>
        <strain evidence="8 9">SWB007</strain>
    </source>
</reference>
<evidence type="ECO:0000259" key="7">
    <source>
        <dbReference type="PROSITE" id="PS50011"/>
    </source>
</evidence>
<feature type="binding site" evidence="6">
    <location>
        <position position="61"/>
    </location>
    <ligand>
        <name>ATP</name>
        <dbReference type="ChEBI" id="CHEBI:30616"/>
    </ligand>
</feature>
<feature type="repeat" description="TPR" evidence="5">
    <location>
        <begin position="705"/>
        <end position="738"/>
    </location>
</feature>
<gene>
    <name evidence="8" type="primary">pkn1_12</name>
    <name evidence="8" type="ORF">ENSA7_39930</name>
</gene>
<keyword evidence="1 8" id="KW-0808">Transferase</keyword>
<dbReference type="CDD" id="cd14014">
    <property type="entry name" value="STKc_PknB_like"/>
    <property type="match status" value="1"/>
</dbReference>
<feature type="domain" description="Protein kinase" evidence="7">
    <location>
        <begin position="32"/>
        <end position="281"/>
    </location>
</feature>
<name>A0A2S9YML8_9BACT</name>
<feature type="repeat" description="TPR" evidence="5">
    <location>
        <begin position="747"/>
        <end position="780"/>
    </location>
</feature>
<evidence type="ECO:0000256" key="1">
    <source>
        <dbReference type="ARBA" id="ARBA00022679"/>
    </source>
</evidence>
<dbReference type="AlphaFoldDB" id="A0A2S9YML8"/>
<protein>
    <submittedName>
        <fullName evidence="8">Serine/threonine-protein kinase Pkn1</fullName>
        <ecNumber evidence="8">2.7.11.1</ecNumber>
    </submittedName>
</protein>
<dbReference type="Gene3D" id="1.25.40.10">
    <property type="entry name" value="Tetratricopeptide repeat domain"/>
    <property type="match status" value="2"/>
</dbReference>
<keyword evidence="2 6" id="KW-0547">Nucleotide-binding</keyword>
<dbReference type="InterPro" id="IPR011990">
    <property type="entry name" value="TPR-like_helical_dom_sf"/>
</dbReference>
<dbReference type="Pfam" id="PF13424">
    <property type="entry name" value="TPR_12"/>
    <property type="match status" value="3"/>
</dbReference>
<sequence>MGAMGAMGATDAPAGLVRQHTLIGPSTRIARFVILDELGRGGMGIVHAAYDTELDRRVAIKLVHEHAADDPRQRRRIQAEARALARLNHPNVVQIHDVGEHDDRVYLAMEYVIGQPLRAWQTEPRTWTEIIAVYLQCGEGLRAAHLAGLIHRDFKPDNAILGEDGRVRVLDFGLAQVDDEGSEGTPRIVGTPGYMAPELFSGHAADARSDQFALCAALFEALHGRRPFATQVPQGPAIVEPGGEVPSWLQAVVARGLSEDPEARWPDLGALLAALSDDPSRRRRRRWGLLALVSSLGLASVAALRLITPAADPEPPCGDADEALVGVWDLPRASQVRDALLNRESSYAEQAWPRIQAHLDAYARSWTAMHRDACMAHQRGEQSDELLDRRMACLAHRRVELAALVDVLANADDDVVEASVRAALGLPDVAECGDLVALRMELAPPSDAALAQQVEALRARLARASAEQRAGHFESGLDLGTAALADADALGYRPLIAEAQLRVGFLLESLARYADAERTLIDAYLEAEVSHHAMVRLHAAKLLAFVVGVRLARTDDGLVWARNAQAIADAIGASGEIQADLLTSFGTLAMRRGEGDRAIADLSRAVQLYERELGPLHPRVSAARLSLGAAYGERDQLDLARGEFERVLAIVSESYGDRHPSVAAALNNLGATAIRLGAIDQAADDFEAALDVYEGTLGLEHPQVAATLSNLGTLYIALDRVDEAAVMLERALTIRERTLAPGHPQIAYVLNNLGNAHAHRGEFAQASDEFGDALTMLEHTLGDQHPSLIHPLTGSGSALVELGRHSEGIALLERALALADQADPAAQPVDRALTELALGKARWQLGHRAAGREQVDHALEVLRAAGPIYTHETARAQAWRDAQLSAH</sequence>
<dbReference type="InterPro" id="IPR000719">
    <property type="entry name" value="Prot_kinase_dom"/>
</dbReference>
<dbReference type="Gene3D" id="3.30.200.20">
    <property type="entry name" value="Phosphorylase Kinase, domain 1"/>
    <property type="match status" value="1"/>
</dbReference>
<dbReference type="PRINTS" id="PR00381">
    <property type="entry name" value="KINESINLIGHT"/>
</dbReference>
<evidence type="ECO:0000313" key="8">
    <source>
        <dbReference type="EMBL" id="PRQ06316.1"/>
    </source>
</evidence>
<dbReference type="EC" id="2.7.11.1" evidence="8"/>
<dbReference type="InterPro" id="IPR019734">
    <property type="entry name" value="TPR_rpt"/>
</dbReference>
<dbReference type="SMART" id="SM00028">
    <property type="entry name" value="TPR"/>
    <property type="match status" value="6"/>
</dbReference>
<dbReference type="PANTHER" id="PTHR43289:SF6">
    <property type="entry name" value="SERINE_THREONINE-PROTEIN KINASE NEKL-3"/>
    <property type="match status" value="1"/>
</dbReference>
<dbReference type="PROSITE" id="PS50011">
    <property type="entry name" value="PROTEIN_KINASE_DOM"/>
    <property type="match status" value="1"/>
</dbReference>
<dbReference type="InterPro" id="IPR017441">
    <property type="entry name" value="Protein_kinase_ATP_BS"/>
</dbReference>
<dbReference type="PROSITE" id="PS50005">
    <property type="entry name" value="TPR"/>
    <property type="match status" value="4"/>
</dbReference>
<accession>A0A2S9YML8</accession>
<dbReference type="GO" id="GO:0004674">
    <property type="term" value="F:protein serine/threonine kinase activity"/>
    <property type="evidence" value="ECO:0007669"/>
    <property type="project" value="UniProtKB-EC"/>
</dbReference>
<evidence type="ECO:0000256" key="5">
    <source>
        <dbReference type="PROSITE-ProRule" id="PRU00339"/>
    </source>
</evidence>
<feature type="repeat" description="TPR" evidence="5">
    <location>
        <begin position="579"/>
        <end position="612"/>
    </location>
</feature>
<evidence type="ECO:0000256" key="6">
    <source>
        <dbReference type="PROSITE-ProRule" id="PRU10141"/>
    </source>
</evidence>
<comment type="caution">
    <text evidence="8">The sequence shown here is derived from an EMBL/GenBank/DDBJ whole genome shotgun (WGS) entry which is preliminary data.</text>
</comment>
<keyword evidence="3 8" id="KW-0418">Kinase</keyword>
<keyword evidence="5" id="KW-0802">TPR repeat</keyword>
<dbReference type="Proteomes" id="UP000238823">
    <property type="component" value="Unassembled WGS sequence"/>
</dbReference>
<dbReference type="Pfam" id="PF00069">
    <property type="entry name" value="Pkinase"/>
    <property type="match status" value="1"/>
</dbReference>